<dbReference type="InterPro" id="IPR002364">
    <property type="entry name" value="Quin_OxRdtase/zeta-crystal_CS"/>
</dbReference>
<dbReference type="PROSITE" id="PS01162">
    <property type="entry name" value="QOR_ZETA_CRYSTAL"/>
    <property type="match status" value="1"/>
</dbReference>
<feature type="domain" description="Enoyl reductase (ER)" evidence="3">
    <location>
        <begin position="10"/>
        <end position="332"/>
    </location>
</feature>
<dbReference type="GO" id="GO:0016491">
    <property type="term" value="F:oxidoreductase activity"/>
    <property type="evidence" value="ECO:0007669"/>
    <property type="project" value="UniProtKB-KW"/>
</dbReference>
<dbReference type="Pfam" id="PF13602">
    <property type="entry name" value="ADH_zinc_N_2"/>
    <property type="match status" value="1"/>
</dbReference>
<gene>
    <name evidence="4" type="primary">fadB5</name>
    <name evidence="5" type="ORF">I2456_13870</name>
    <name evidence="4" type="ORF">MKUB_26570</name>
</gene>
<evidence type="ECO:0000259" key="3">
    <source>
        <dbReference type="SMART" id="SM00829"/>
    </source>
</evidence>
<accession>A0AAX1JFS9</accession>
<evidence type="ECO:0000256" key="1">
    <source>
        <dbReference type="ARBA" id="ARBA00023002"/>
    </source>
</evidence>
<dbReference type="SMART" id="SM00829">
    <property type="entry name" value="PKS_ER"/>
    <property type="match status" value="1"/>
</dbReference>
<dbReference type="PANTHER" id="PTHR44054:SF1">
    <property type="entry name" value="SYNAPTIC VESICLE MEMBRANE PROTEIN VAT-1 HOMOLOG"/>
    <property type="match status" value="1"/>
</dbReference>
<proteinExistence type="predicted"/>
<evidence type="ECO:0000313" key="7">
    <source>
        <dbReference type="Proteomes" id="UP000663583"/>
    </source>
</evidence>
<dbReference type="EMBL" id="BLKU01000003">
    <property type="protein sequence ID" value="GFG65167.1"/>
    <property type="molecule type" value="Genomic_DNA"/>
</dbReference>
<dbReference type="PANTHER" id="PTHR44054">
    <property type="entry name" value="SYNAPTIC VESICLE MEMBRANE PROTEIN VAT-1 HOMOLOG-LIKE"/>
    <property type="match status" value="1"/>
</dbReference>
<protein>
    <submittedName>
        <fullName evidence="4">Oxidoreductase</fullName>
    </submittedName>
    <submittedName>
        <fullName evidence="5">Zinc-binding dehydrogenase</fullName>
    </submittedName>
</protein>
<feature type="region of interest" description="Disordered" evidence="2">
    <location>
        <begin position="1"/>
        <end position="28"/>
    </location>
</feature>
<evidence type="ECO:0000313" key="4">
    <source>
        <dbReference type="EMBL" id="GFG65167.1"/>
    </source>
</evidence>
<dbReference type="AlphaFoldDB" id="A0AAX1JFS9"/>
<evidence type="ECO:0000313" key="6">
    <source>
        <dbReference type="Proteomes" id="UP000465306"/>
    </source>
</evidence>
<dbReference type="RefSeq" id="WP_085074244.1">
    <property type="nucleotide sequence ID" value="NZ_BLKU01000003.1"/>
</dbReference>
<dbReference type="Pfam" id="PF08240">
    <property type="entry name" value="ADH_N"/>
    <property type="match status" value="1"/>
</dbReference>
<evidence type="ECO:0000256" key="2">
    <source>
        <dbReference type="SAM" id="MobiDB-lite"/>
    </source>
</evidence>
<dbReference type="InterPro" id="IPR011032">
    <property type="entry name" value="GroES-like_sf"/>
</dbReference>
<dbReference type="KEGG" id="mku:I2456_13870"/>
<dbReference type="SUPFAM" id="SSF50129">
    <property type="entry name" value="GroES-like"/>
    <property type="match status" value="1"/>
</dbReference>
<sequence length="334" mass="35293">MRAVVITKHGDPSVLQVQQRPDPPPPGPGQLRIIVRAAGVNFADHLARVGLYPDAPKLPAVVGYEVAGTVDSVGDGVDQDYVGQRVLAGTRFGGYAEIVNVAAADSVPLPDTMSFEQGAAVPVNYATAWAALHGYGSLRAGERVLVHAAAGGVGIAAIQFAKAAGAQVHGTASPGKHAKLTELGVDRAIDYRRDGWWKGLDPYDVVLDALGGTSLRRSYELLRPGGRLVGYGISNMQQGEKRSLRTAAPHALAMLRGFNLLDQLSESKTVIGLNMLRLWDDRGTLKPWITPLADALNDGTVAPLVHAAVPFAQAPESHRILAARENVGKVVLVP</sequence>
<dbReference type="EMBL" id="CP065047">
    <property type="protein sequence ID" value="QPI40415.1"/>
    <property type="molecule type" value="Genomic_DNA"/>
</dbReference>
<dbReference type="InterPro" id="IPR013154">
    <property type="entry name" value="ADH-like_N"/>
</dbReference>
<dbReference type="Proteomes" id="UP000663583">
    <property type="component" value="Chromosome"/>
</dbReference>
<dbReference type="SUPFAM" id="SSF51735">
    <property type="entry name" value="NAD(P)-binding Rossmann-fold domains"/>
    <property type="match status" value="1"/>
</dbReference>
<organism evidence="5 7">
    <name type="scientific">Mycobacterium kubicae</name>
    <dbReference type="NCBI Taxonomy" id="120959"/>
    <lineage>
        <taxon>Bacteria</taxon>
        <taxon>Bacillati</taxon>
        <taxon>Actinomycetota</taxon>
        <taxon>Actinomycetes</taxon>
        <taxon>Mycobacteriales</taxon>
        <taxon>Mycobacteriaceae</taxon>
        <taxon>Mycobacterium</taxon>
        <taxon>Mycobacterium simiae complex</taxon>
    </lineage>
</organism>
<reference evidence="4" key="2">
    <citation type="submission" date="2020-02" db="EMBL/GenBank/DDBJ databases">
        <authorList>
            <person name="Matsumoto Y."/>
            <person name="Kinjo T."/>
            <person name="Motooka D."/>
            <person name="Nabeya D."/>
            <person name="Jung N."/>
            <person name="Uechi K."/>
            <person name="Horii T."/>
            <person name="Iida T."/>
            <person name="Fujita J."/>
            <person name="Nakamura S."/>
        </authorList>
    </citation>
    <scope>NUCLEOTIDE SEQUENCE</scope>
    <source>
        <strain evidence="4">JCM 13573</strain>
    </source>
</reference>
<name>A0AAX1JFS9_9MYCO</name>
<keyword evidence="6" id="KW-1185">Reference proteome</keyword>
<reference evidence="4 6" key="1">
    <citation type="journal article" date="2019" name="Emerg. Microbes Infect.">
        <title>Comprehensive subspecies identification of 175 nontuberculous mycobacteria species based on 7547 genomic profiles.</title>
        <authorList>
            <person name="Matsumoto Y."/>
            <person name="Kinjo T."/>
            <person name="Motooka D."/>
            <person name="Nabeya D."/>
            <person name="Jung N."/>
            <person name="Uechi K."/>
            <person name="Horii T."/>
            <person name="Iida T."/>
            <person name="Fujita J."/>
            <person name="Nakamura S."/>
        </authorList>
    </citation>
    <scope>NUCLEOTIDE SEQUENCE [LARGE SCALE GENOMIC DNA]</scope>
    <source>
        <strain evidence="4 6">JCM 13573</strain>
    </source>
</reference>
<dbReference type="Gene3D" id="3.40.50.720">
    <property type="entry name" value="NAD(P)-binding Rossmann-like Domain"/>
    <property type="match status" value="1"/>
</dbReference>
<keyword evidence="1" id="KW-0560">Oxidoreductase</keyword>
<dbReference type="InterPro" id="IPR020843">
    <property type="entry name" value="ER"/>
</dbReference>
<evidence type="ECO:0000313" key="5">
    <source>
        <dbReference type="EMBL" id="QPI40415.1"/>
    </source>
</evidence>
<dbReference type="GO" id="GO:0008270">
    <property type="term" value="F:zinc ion binding"/>
    <property type="evidence" value="ECO:0007669"/>
    <property type="project" value="InterPro"/>
</dbReference>
<dbReference type="Proteomes" id="UP000465306">
    <property type="component" value="Unassembled WGS sequence"/>
</dbReference>
<dbReference type="InterPro" id="IPR036291">
    <property type="entry name" value="NAD(P)-bd_dom_sf"/>
</dbReference>
<dbReference type="InterPro" id="IPR052100">
    <property type="entry name" value="SV-ATPase_mito-regulator"/>
</dbReference>
<dbReference type="Gene3D" id="3.90.180.10">
    <property type="entry name" value="Medium-chain alcohol dehydrogenases, catalytic domain"/>
    <property type="match status" value="1"/>
</dbReference>
<reference evidence="5" key="3">
    <citation type="submission" date="2020-11" db="EMBL/GenBank/DDBJ databases">
        <title>Intraspecies plasmid and genomic variation of Mycobacterium kubicae revealed by the complete genome sequences of two clinical isolates.</title>
        <authorList>
            <person name="Hendrix J.R."/>
            <person name="Epperson L.E."/>
            <person name="Honda J.R."/>
            <person name="Strong M."/>
        </authorList>
    </citation>
    <scope>NUCLEOTIDE SEQUENCE</scope>
    <source>
        <strain evidence="5">JCM 13573</strain>
    </source>
</reference>